<keyword evidence="2" id="KW-1185">Reference proteome</keyword>
<dbReference type="InterPro" id="IPR029068">
    <property type="entry name" value="Glyas_Bleomycin-R_OHBP_Dase"/>
</dbReference>
<dbReference type="OrthoDB" id="4179687at2759"/>
<protein>
    <recommendedName>
        <fullName evidence="3">Glyoxalase-like domain-containing protein</fullName>
    </recommendedName>
</protein>
<proteinExistence type="predicted"/>
<dbReference type="Gene3D" id="3.10.180.10">
    <property type="entry name" value="2,3-Dihydroxybiphenyl 1,2-Dioxygenase, domain 1"/>
    <property type="match status" value="1"/>
</dbReference>
<dbReference type="Proteomes" id="UP000250266">
    <property type="component" value="Unassembled WGS sequence"/>
</dbReference>
<dbReference type="AlphaFoldDB" id="A0A8E2JIV8"/>
<accession>A0A8E2JIV8</accession>
<reference evidence="1 2" key="1">
    <citation type="journal article" date="2016" name="Nat. Commun.">
        <title>Ectomycorrhizal ecology is imprinted in the genome of the dominant symbiotic fungus Cenococcum geophilum.</title>
        <authorList>
            <consortium name="DOE Joint Genome Institute"/>
            <person name="Peter M."/>
            <person name="Kohler A."/>
            <person name="Ohm R.A."/>
            <person name="Kuo A."/>
            <person name="Krutzmann J."/>
            <person name="Morin E."/>
            <person name="Arend M."/>
            <person name="Barry K.W."/>
            <person name="Binder M."/>
            <person name="Choi C."/>
            <person name="Clum A."/>
            <person name="Copeland A."/>
            <person name="Grisel N."/>
            <person name="Haridas S."/>
            <person name="Kipfer T."/>
            <person name="LaButti K."/>
            <person name="Lindquist E."/>
            <person name="Lipzen A."/>
            <person name="Maire R."/>
            <person name="Meier B."/>
            <person name="Mihaltcheva S."/>
            <person name="Molinier V."/>
            <person name="Murat C."/>
            <person name="Poggeler S."/>
            <person name="Quandt C.A."/>
            <person name="Sperisen C."/>
            <person name="Tritt A."/>
            <person name="Tisserant E."/>
            <person name="Crous P.W."/>
            <person name="Henrissat B."/>
            <person name="Nehls U."/>
            <person name="Egli S."/>
            <person name="Spatafora J.W."/>
            <person name="Grigoriev I.V."/>
            <person name="Martin F.M."/>
        </authorList>
    </citation>
    <scope>NUCLEOTIDE SEQUENCE [LARGE SCALE GENOMIC DNA]</scope>
    <source>
        <strain evidence="1 2">CBS 459.81</strain>
    </source>
</reference>
<evidence type="ECO:0000313" key="1">
    <source>
        <dbReference type="EMBL" id="OCK84149.1"/>
    </source>
</evidence>
<dbReference type="SUPFAM" id="SSF54593">
    <property type="entry name" value="Glyoxalase/Bleomycin resistance protein/Dihydroxybiphenyl dioxygenase"/>
    <property type="match status" value="1"/>
</dbReference>
<dbReference type="EMBL" id="KV744844">
    <property type="protein sequence ID" value="OCK84149.1"/>
    <property type="molecule type" value="Genomic_DNA"/>
</dbReference>
<sequence>MASASSVGRKSASAPSPTRLRQVAFVTKDLERARYLLTKVLGTEVIFVDPAVEKWGLKNFLVALGGDIIEVVSPTRQDTTAARLLSKRGDGGYMIIMQTADAKGRRDYIESKGLGKVIFSHENEDFVCVQYHPKGIKGGMMPELDAHRPTPENPTPITSRFSHWHACGPDYNSYSAAMKRHSNLHLSGLVCRLEPGDVDHEGAPRQWEEMFGVARSRDLLAFTNARLGFTRGEEGKPEGLVSITIGVEGVEYLNGILERARAEGLCENGWINMLGVKWYFVLAGFGDAKTKL</sequence>
<name>A0A8E2JIV8_9PEZI</name>
<organism evidence="1 2">
    <name type="scientific">Lepidopterella palustris CBS 459.81</name>
    <dbReference type="NCBI Taxonomy" id="1314670"/>
    <lineage>
        <taxon>Eukaryota</taxon>
        <taxon>Fungi</taxon>
        <taxon>Dikarya</taxon>
        <taxon>Ascomycota</taxon>
        <taxon>Pezizomycotina</taxon>
        <taxon>Dothideomycetes</taxon>
        <taxon>Pleosporomycetidae</taxon>
        <taxon>Mytilinidiales</taxon>
        <taxon>Argynnaceae</taxon>
        <taxon>Lepidopterella</taxon>
    </lineage>
</organism>
<gene>
    <name evidence="1" type="ORF">K432DRAFT_378895</name>
</gene>
<evidence type="ECO:0000313" key="2">
    <source>
        <dbReference type="Proteomes" id="UP000250266"/>
    </source>
</evidence>
<evidence type="ECO:0008006" key="3">
    <source>
        <dbReference type="Google" id="ProtNLM"/>
    </source>
</evidence>